<keyword evidence="1" id="KW-0238">DNA-binding</keyword>
<evidence type="ECO:0000313" key="3">
    <source>
        <dbReference type="EMBL" id="ABO68739.1"/>
    </source>
</evidence>
<dbReference type="GO" id="GO:0003677">
    <property type="term" value="F:DNA binding"/>
    <property type="evidence" value="ECO:0007669"/>
    <property type="project" value="UniProtKB-KW"/>
</dbReference>
<evidence type="ECO:0000256" key="1">
    <source>
        <dbReference type="ARBA" id="ARBA00023125"/>
    </source>
</evidence>
<proteinExistence type="predicted"/>
<dbReference type="KEGG" id="gtn:GTNG_3402"/>
<reference evidence="3 4" key="1">
    <citation type="journal article" date="2007" name="Proc. Natl. Acad. Sci. U.S.A.">
        <title>Genome and proteome of long-chain alkane degrading Geobacillus thermodenitrificans NG80-2 isolated from a deep-subsurface oil reservoir.</title>
        <authorList>
            <person name="Feng L."/>
            <person name="Wang W."/>
            <person name="Cheng J."/>
            <person name="Ren Y."/>
            <person name="Zhao G."/>
            <person name="Gao C."/>
            <person name="Tang Y."/>
            <person name="Liu X."/>
            <person name="Han W."/>
            <person name="Peng X."/>
            <person name="Liu R."/>
            <person name="Wang L."/>
        </authorList>
    </citation>
    <scope>NUCLEOTIDE SEQUENCE [LARGE SCALE GENOMIC DNA]</scope>
    <source>
        <strain evidence="3 4">NG80-2</strain>
    </source>
</reference>
<dbReference type="PANTHER" id="PTHR33164">
    <property type="entry name" value="TRANSCRIPTIONAL REGULATOR, MARR FAMILY"/>
    <property type="match status" value="1"/>
</dbReference>
<dbReference type="InterPro" id="IPR039422">
    <property type="entry name" value="MarR/SlyA-like"/>
</dbReference>
<dbReference type="Proteomes" id="UP000001578">
    <property type="component" value="Chromosome"/>
</dbReference>
<protein>
    <submittedName>
        <fullName evidence="3">Transcriptional regulatory protein</fullName>
    </submittedName>
</protein>
<dbReference type="SMART" id="SM00347">
    <property type="entry name" value="HTH_MARR"/>
    <property type="match status" value="1"/>
</dbReference>
<accession>A4ITT5</accession>
<evidence type="ECO:0000313" key="4">
    <source>
        <dbReference type="Proteomes" id="UP000001578"/>
    </source>
</evidence>
<evidence type="ECO:0000259" key="2">
    <source>
        <dbReference type="PROSITE" id="PS50995"/>
    </source>
</evidence>
<dbReference type="EMBL" id="CP000557">
    <property type="protein sequence ID" value="ABO68739.1"/>
    <property type="molecule type" value="Genomic_DNA"/>
</dbReference>
<dbReference type="GeneID" id="87622491"/>
<dbReference type="RefSeq" id="WP_011888443.1">
    <property type="nucleotide sequence ID" value="NC_009328.1"/>
</dbReference>
<dbReference type="GO" id="GO:0003700">
    <property type="term" value="F:DNA-binding transcription factor activity"/>
    <property type="evidence" value="ECO:0007669"/>
    <property type="project" value="InterPro"/>
</dbReference>
<feature type="domain" description="HTH marR-type" evidence="2">
    <location>
        <begin position="1"/>
        <end position="144"/>
    </location>
</feature>
<dbReference type="eggNOG" id="COG1846">
    <property type="taxonomic scope" value="Bacteria"/>
</dbReference>
<sequence>MNLSTINNQSNEQRSINLGKEFSLALIMFHQTVAERVGLNLTDYKVLGIIPFEGLTAGEIASITGLSTGMVTTVVDRLEKKNFVYRDRDPDDRRKVIIKANFEKIGSELGPYFQSFGQEIGKVVSKYSPAEMEVINDYIRKTTEVFKRETKKIKQK</sequence>
<dbReference type="InterPro" id="IPR036390">
    <property type="entry name" value="WH_DNA-bd_sf"/>
</dbReference>
<dbReference type="HOGENOM" id="CLU_083287_1_1_9"/>
<dbReference type="Gene3D" id="1.10.10.10">
    <property type="entry name" value="Winged helix-like DNA-binding domain superfamily/Winged helix DNA-binding domain"/>
    <property type="match status" value="1"/>
</dbReference>
<dbReference type="InterPro" id="IPR000835">
    <property type="entry name" value="HTH_MarR-typ"/>
</dbReference>
<dbReference type="InterPro" id="IPR036388">
    <property type="entry name" value="WH-like_DNA-bd_sf"/>
</dbReference>
<dbReference type="Pfam" id="PF01047">
    <property type="entry name" value="MarR"/>
    <property type="match status" value="1"/>
</dbReference>
<dbReference type="GO" id="GO:0006950">
    <property type="term" value="P:response to stress"/>
    <property type="evidence" value="ECO:0007669"/>
    <property type="project" value="TreeGrafter"/>
</dbReference>
<dbReference type="PROSITE" id="PS50995">
    <property type="entry name" value="HTH_MARR_2"/>
    <property type="match status" value="1"/>
</dbReference>
<dbReference type="PANTHER" id="PTHR33164:SF106">
    <property type="entry name" value="TRANSCRIPTIONAL REGULATORY PROTEIN"/>
    <property type="match status" value="1"/>
</dbReference>
<name>A4ITT5_GEOTN</name>
<dbReference type="SUPFAM" id="SSF46785">
    <property type="entry name" value="Winged helix' DNA-binding domain"/>
    <property type="match status" value="1"/>
</dbReference>
<dbReference type="AlphaFoldDB" id="A4ITT5"/>
<organism evidence="3 4">
    <name type="scientific">Geobacillus thermodenitrificans (strain NG80-2)</name>
    <dbReference type="NCBI Taxonomy" id="420246"/>
    <lineage>
        <taxon>Bacteria</taxon>
        <taxon>Bacillati</taxon>
        <taxon>Bacillota</taxon>
        <taxon>Bacilli</taxon>
        <taxon>Bacillales</taxon>
        <taxon>Anoxybacillaceae</taxon>
        <taxon>Geobacillus</taxon>
    </lineage>
</organism>
<gene>
    <name evidence="3" type="ordered locus">GTNG_3402</name>
</gene>